<keyword evidence="1" id="KW-1133">Transmembrane helix</keyword>
<dbReference type="EMBL" id="RFFH01000024">
    <property type="protein sequence ID" value="RMI28171.1"/>
    <property type="molecule type" value="Genomic_DNA"/>
</dbReference>
<proteinExistence type="predicted"/>
<dbReference type="RefSeq" id="WP_122191761.1">
    <property type="nucleotide sequence ID" value="NZ_RFFH01000024.1"/>
</dbReference>
<dbReference type="OrthoDB" id="3785441at2"/>
<name>A0A3M2KSW0_9NOCA</name>
<protein>
    <submittedName>
        <fullName evidence="2">Uncharacterized protein</fullName>
    </submittedName>
</protein>
<gene>
    <name evidence="2" type="ORF">EBN03_31215</name>
</gene>
<sequence length="134" mass="14887">MRPRGDGTGYVDGIWWPRTQHLAAELPGLITVLRPRLGPVWRVVYDPTGWSASARRLQLGSRRIRLDPYPFVLFNTMYVCSAHGIVVVLQVIPSTTDGNVADAALAADNAYQDIDQTSAQLATWGPDSKHFIQR</sequence>
<feature type="transmembrane region" description="Helical" evidence="1">
    <location>
        <begin position="71"/>
        <end position="92"/>
    </location>
</feature>
<keyword evidence="3" id="KW-1185">Reference proteome</keyword>
<dbReference type="Pfam" id="PF19457">
    <property type="entry name" value="DUF5994"/>
    <property type="match status" value="1"/>
</dbReference>
<evidence type="ECO:0000313" key="3">
    <source>
        <dbReference type="Proteomes" id="UP000279275"/>
    </source>
</evidence>
<evidence type="ECO:0000313" key="2">
    <source>
        <dbReference type="EMBL" id="RMI28171.1"/>
    </source>
</evidence>
<keyword evidence="1" id="KW-0472">Membrane</keyword>
<dbReference type="InterPro" id="IPR046036">
    <property type="entry name" value="DUF5994"/>
</dbReference>
<evidence type="ECO:0000256" key="1">
    <source>
        <dbReference type="SAM" id="Phobius"/>
    </source>
</evidence>
<dbReference type="AlphaFoldDB" id="A0A3M2KSW0"/>
<organism evidence="2 3">
    <name type="scientific">Nocardia stercoris</name>
    <dbReference type="NCBI Taxonomy" id="2483361"/>
    <lineage>
        <taxon>Bacteria</taxon>
        <taxon>Bacillati</taxon>
        <taxon>Actinomycetota</taxon>
        <taxon>Actinomycetes</taxon>
        <taxon>Mycobacteriales</taxon>
        <taxon>Nocardiaceae</taxon>
        <taxon>Nocardia</taxon>
    </lineage>
</organism>
<keyword evidence="1" id="KW-0812">Transmembrane</keyword>
<reference evidence="2 3" key="1">
    <citation type="submission" date="2018-10" db="EMBL/GenBank/DDBJ databases">
        <title>Isolation from cow dung.</title>
        <authorList>
            <person name="Ling L."/>
        </authorList>
    </citation>
    <scope>NUCLEOTIDE SEQUENCE [LARGE SCALE GENOMIC DNA]</scope>
    <source>
        <strain evidence="2 3">NEAU-LL90</strain>
    </source>
</reference>
<accession>A0A3M2KSW0</accession>
<comment type="caution">
    <text evidence="2">The sequence shown here is derived from an EMBL/GenBank/DDBJ whole genome shotgun (WGS) entry which is preliminary data.</text>
</comment>
<dbReference type="Proteomes" id="UP000279275">
    <property type="component" value="Unassembled WGS sequence"/>
</dbReference>